<dbReference type="EMBL" id="CAJNDS010002804">
    <property type="protein sequence ID" value="CAE7604101.1"/>
    <property type="molecule type" value="Genomic_DNA"/>
</dbReference>
<evidence type="ECO:0000313" key="3">
    <source>
        <dbReference type="Proteomes" id="UP000604046"/>
    </source>
</evidence>
<feature type="compositionally biased region" description="Low complexity" evidence="1">
    <location>
        <begin position="43"/>
        <end position="54"/>
    </location>
</feature>
<gene>
    <name evidence="2" type="ORF">SNAT2548_LOCUS34353</name>
</gene>
<feature type="compositionally biased region" description="Basic and acidic residues" evidence="1">
    <location>
        <begin position="13"/>
        <end position="23"/>
    </location>
</feature>
<reference evidence="2" key="1">
    <citation type="submission" date="2021-02" db="EMBL/GenBank/DDBJ databases">
        <authorList>
            <person name="Dougan E. K."/>
            <person name="Rhodes N."/>
            <person name="Thang M."/>
            <person name="Chan C."/>
        </authorList>
    </citation>
    <scope>NUCLEOTIDE SEQUENCE</scope>
</reference>
<evidence type="ECO:0000313" key="2">
    <source>
        <dbReference type="EMBL" id="CAE7604101.1"/>
    </source>
</evidence>
<comment type="caution">
    <text evidence="2">The sequence shown here is derived from an EMBL/GenBank/DDBJ whole genome shotgun (WGS) entry which is preliminary data.</text>
</comment>
<keyword evidence="3" id="KW-1185">Reference proteome</keyword>
<proteinExistence type="predicted"/>
<evidence type="ECO:0000256" key="1">
    <source>
        <dbReference type="SAM" id="MobiDB-lite"/>
    </source>
</evidence>
<dbReference type="AlphaFoldDB" id="A0A812V6C3"/>
<name>A0A812V6C3_9DINO</name>
<protein>
    <submittedName>
        <fullName evidence="2">Uncharacterized protein</fullName>
    </submittedName>
</protein>
<dbReference type="Proteomes" id="UP000604046">
    <property type="component" value="Unassembled WGS sequence"/>
</dbReference>
<feature type="region of interest" description="Disordered" evidence="1">
    <location>
        <begin position="13"/>
        <end position="54"/>
    </location>
</feature>
<accession>A0A812V6C3</accession>
<sequence>MFANIHDIFESDCKQNRDAKQDENEPLPDGRAFSGRSVRGRSESCISSSSPAHV</sequence>
<organism evidence="2 3">
    <name type="scientific">Symbiodinium natans</name>
    <dbReference type="NCBI Taxonomy" id="878477"/>
    <lineage>
        <taxon>Eukaryota</taxon>
        <taxon>Sar</taxon>
        <taxon>Alveolata</taxon>
        <taxon>Dinophyceae</taxon>
        <taxon>Suessiales</taxon>
        <taxon>Symbiodiniaceae</taxon>
        <taxon>Symbiodinium</taxon>
    </lineage>
</organism>